<organism evidence="1 2">
    <name type="scientific">Cimex lectularius</name>
    <name type="common">Bed bug</name>
    <name type="synonym">Acanthia lectularia</name>
    <dbReference type="NCBI Taxonomy" id="79782"/>
    <lineage>
        <taxon>Eukaryota</taxon>
        <taxon>Metazoa</taxon>
        <taxon>Ecdysozoa</taxon>
        <taxon>Arthropoda</taxon>
        <taxon>Hexapoda</taxon>
        <taxon>Insecta</taxon>
        <taxon>Pterygota</taxon>
        <taxon>Neoptera</taxon>
        <taxon>Paraneoptera</taxon>
        <taxon>Hemiptera</taxon>
        <taxon>Heteroptera</taxon>
        <taxon>Panheteroptera</taxon>
        <taxon>Cimicomorpha</taxon>
        <taxon>Cimicidae</taxon>
        <taxon>Cimex</taxon>
    </lineage>
</organism>
<dbReference type="AlphaFoldDB" id="A0A8I6TCP8"/>
<protein>
    <recommendedName>
        <fullName evidence="3">Alpha-1,4-N-acetylglucosaminyltransferase</fullName>
    </recommendedName>
</protein>
<dbReference type="Proteomes" id="UP000494040">
    <property type="component" value="Unassembled WGS sequence"/>
</dbReference>
<dbReference type="Gene3D" id="3.90.550.20">
    <property type="match status" value="1"/>
</dbReference>
<evidence type="ECO:0000313" key="2">
    <source>
        <dbReference type="Proteomes" id="UP000494040"/>
    </source>
</evidence>
<sequence>MRKLHAALVLLVLLLSGLYISFVAFNDISRTYRNFDRFDNETGNKNGCYIVPNIVHFLRFNNPVLKFTEAVCLLAAFKNQRPEKIMVHTNVNQTGKYWKIVKSLPGLSAVLMFVKVDIPEEIFGQKLNPGWKAFHASDVTRIRILMEYGGIFLDNDSYIVSSLNKFRRFEMALGWQPGKLLQNQVVVAHKDARFLKLWLESYRDSYKPTLWYYNAGELPTRILEKRPFLVHKEPKLFGVYGVVRKIFETPFTEWRTYYAFHLMARHQFLFKNITKEATYPVKFNESNIHKYPIAFRDMVYDVYPYKTNIKNVQAKNKEKFKIKPKKPN</sequence>
<accession>A0A8I6TCP8</accession>
<dbReference type="OMA" id="FIEVICI"/>
<dbReference type="Pfam" id="PF04488">
    <property type="entry name" value="Gly_transf_sug"/>
    <property type="match status" value="1"/>
</dbReference>
<dbReference type="InterPro" id="IPR029044">
    <property type="entry name" value="Nucleotide-diphossugar_trans"/>
</dbReference>
<dbReference type="EnsemblMetazoa" id="XM_014388901.2">
    <property type="protein sequence ID" value="XP_014244387.2"/>
    <property type="gene ID" value="LOC106663810"/>
</dbReference>
<dbReference type="InterPro" id="IPR007577">
    <property type="entry name" value="GlycoTrfase_DXD_sugar-bd_CS"/>
</dbReference>
<reference evidence="1" key="1">
    <citation type="submission" date="2022-01" db="UniProtKB">
        <authorList>
            <consortium name="EnsemblMetazoa"/>
        </authorList>
    </citation>
    <scope>IDENTIFICATION</scope>
</reference>
<keyword evidence="2" id="KW-1185">Reference proteome</keyword>
<evidence type="ECO:0000313" key="1">
    <source>
        <dbReference type="EnsemblMetazoa" id="XP_014244387.2"/>
    </source>
</evidence>
<dbReference type="PANTHER" id="PTHR46830">
    <property type="entry name" value="TRANSFERASE, PUTATIVE-RELATED"/>
    <property type="match status" value="1"/>
</dbReference>
<dbReference type="KEGG" id="clec:106663810"/>
<proteinExistence type="predicted"/>
<evidence type="ECO:0008006" key="3">
    <source>
        <dbReference type="Google" id="ProtNLM"/>
    </source>
</evidence>
<name>A0A8I6TCP8_CIMLE</name>
<dbReference type="OrthoDB" id="409543at2759"/>
<dbReference type="SUPFAM" id="SSF53448">
    <property type="entry name" value="Nucleotide-diphospho-sugar transferases"/>
    <property type="match status" value="1"/>
</dbReference>
<dbReference type="PANTHER" id="PTHR46830:SF1">
    <property type="entry name" value="ALPHA-1,4-N-ACETYLGLUCOSAMINYLTRANSFERASE"/>
    <property type="match status" value="1"/>
</dbReference>
<dbReference type="GeneID" id="106663810"/>
<dbReference type="RefSeq" id="XP_014244387.2">
    <property type="nucleotide sequence ID" value="XM_014388901.2"/>
</dbReference>